<feature type="region of interest" description="Disordered" evidence="1">
    <location>
        <begin position="18"/>
        <end position="60"/>
    </location>
</feature>
<comment type="caution">
    <text evidence="2">The sequence shown here is derived from an EMBL/GenBank/DDBJ whole genome shotgun (WGS) entry which is preliminary data.</text>
</comment>
<protein>
    <submittedName>
        <fullName evidence="2">Uncharacterized protein</fullName>
    </submittedName>
</protein>
<evidence type="ECO:0000256" key="1">
    <source>
        <dbReference type="SAM" id="MobiDB-lite"/>
    </source>
</evidence>
<evidence type="ECO:0000313" key="3">
    <source>
        <dbReference type="Proteomes" id="UP000799536"/>
    </source>
</evidence>
<dbReference type="EMBL" id="ML994340">
    <property type="protein sequence ID" value="KAF2196693.1"/>
    <property type="molecule type" value="Genomic_DNA"/>
</dbReference>
<gene>
    <name evidence="2" type="ORF">GQ43DRAFT_242989</name>
</gene>
<sequence length="171" mass="19268">MSSTGELGIVACVGRLKQGRTASHDRADERRSIPDKHTIPQHEQKEVRRRGEEEVKKEKLKVRISTKTSSHRRAWSSFVGRARLATPHRHLSPSLRGRVCARLLHQPYQNLTIHTVVPHQCRPSSNFIPYTNRVNSGPKFPNHRLLTMPSTVLIVSSPHLASCIASTHSTP</sequence>
<organism evidence="2 3">
    <name type="scientific">Delitschia confertaspora ATCC 74209</name>
    <dbReference type="NCBI Taxonomy" id="1513339"/>
    <lineage>
        <taxon>Eukaryota</taxon>
        <taxon>Fungi</taxon>
        <taxon>Dikarya</taxon>
        <taxon>Ascomycota</taxon>
        <taxon>Pezizomycotina</taxon>
        <taxon>Dothideomycetes</taxon>
        <taxon>Pleosporomycetidae</taxon>
        <taxon>Pleosporales</taxon>
        <taxon>Delitschiaceae</taxon>
        <taxon>Delitschia</taxon>
    </lineage>
</organism>
<accession>A0A9P4JHN6</accession>
<reference evidence="2" key="1">
    <citation type="journal article" date="2020" name="Stud. Mycol.">
        <title>101 Dothideomycetes genomes: a test case for predicting lifestyles and emergence of pathogens.</title>
        <authorList>
            <person name="Haridas S."/>
            <person name="Albert R."/>
            <person name="Binder M."/>
            <person name="Bloem J."/>
            <person name="Labutti K."/>
            <person name="Salamov A."/>
            <person name="Andreopoulos B."/>
            <person name="Baker S."/>
            <person name="Barry K."/>
            <person name="Bills G."/>
            <person name="Bluhm B."/>
            <person name="Cannon C."/>
            <person name="Castanera R."/>
            <person name="Culley D."/>
            <person name="Daum C."/>
            <person name="Ezra D."/>
            <person name="Gonzalez J."/>
            <person name="Henrissat B."/>
            <person name="Kuo A."/>
            <person name="Liang C."/>
            <person name="Lipzen A."/>
            <person name="Lutzoni F."/>
            <person name="Magnuson J."/>
            <person name="Mondo S."/>
            <person name="Nolan M."/>
            <person name="Ohm R."/>
            <person name="Pangilinan J."/>
            <person name="Park H.-J."/>
            <person name="Ramirez L."/>
            <person name="Alfaro M."/>
            <person name="Sun H."/>
            <person name="Tritt A."/>
            <person name="Yoshinaga Y."/>
            <person name="Zwiers L.-H."/>
            <person name="Turgeon B."/>
            <person name="Goodwin S."/>
            <person name="Spatafora J."/>
            <person name="Crous P."/>
            <person name="Grigoriev I."/>
        </authorList>
    </citation>
    <scope>NUCLEOTIDE SEQUENCE</scope>
    <source>
        <strain evidence="2">ATCC 74209</strain>
    </source>
</reference>
<proteinExistence type="predicted"/>
<feature type="compositionally biased region" description="Basic and acidic residues" evidence="1">
    <location>
        <begin position="22"/>
        <end position="57"/>
    </location>
</feature>
<dbReference type="AlphaFoldDB" id="A0A9P4JHN6"/>
<dbReference type="Proteomes" id="UP000799536">
    <property type="component" value="Unassembled WGS sequence"/>
</dbReference>
<keyword evidence="3" id="KW-1185">Reference proteome</keyword>
<name>A0A9P4JHN6_9PLEO</name>
<evidence type="ECO:0000313" key="2">
    <source>
        <dbReference type="EMBL" id="KAF2196693.1"/>
    </source>
</evidence>